<name>A0A4Q7NXP0_9FLAO</name>
<protein>
    <submittedName>
        <fullName evidence="7">Putative tellurium resistance membrane protein TerC</fullName>
    </submittedName>
</protein>
<gene>
    <name evidence="7" type="ORF">EV197_3124</name>
</gene>
<feature type="transmembrane region" description="Helical" evidence="6">
    <location>
        <begin position="64"/>
        <end position="88"/>
    </location>
</feature>
<feature type="transmembrane region" description="Helical" evidence="6">
    <location>
        <begin position="27"/>
        <end position="52"/>
    </location>
</feature>
<dbReference type="EMBL" id="SGXE01000005">
    <property type="protein sequence ID" value="RZS92014.1"/>
    <property type="molecule type" value="Genomic_DNA"/>
</dbReference>
<proteinExistence type="inferred from homology"/>
<evidence type="ECO:0000256" key="5">
    <source>
        <dbReference type="ARBA" id="ARBA00023136"/>
    </source>
</evidence>
<dbReference type="SUPFAM" id="SSF103473">
    <property type="entry name" value="MFS general substrate transporter"/>
    <property type="match status" value="1"/>
</dbReference>
<reference evidence="7 8" key="1">
    <citation type="submission" date="2019-02" db="EMBL/GenBank/DDBJ databases">
        <title>Genomic Encyclopedia of Type Strains, Phase IV (KMG-IV): sequencing the most valuable type-strain genomes for metagenomic binning, comparative biology and taxonomic classification.</title>
        <authorList>
            <person name="Goeker M."/>
        </authorList>
    </citation>
    <scope>NUCLEOTIDE SEQUENCE [LARGE SCALE GENOMIC DNA]</scope>
    <source>
        <strain evidence="7 8">DSM 17196</strain>
    </source>
</reference>
<evidence type="ECO:0000256" key="6">
    <source>
        <dbReference type="SAM" id="Phobius"/>
    </source>
</evidence>
<keyword evidence="8" id="KW-1185">Reference proteome</keyword>
<evidence type="ECO:0000256" key="2">
    <source>
        <dbReference type="ARBA" id="ARBA00007511"/>
    </source>
</evidence>
<dbReference type="PANTHER" id="PTHR30238:SF4">
    <property type="entry name" value="SLL1022 PROTEIN"/>
    <property type="match status" value="1"/>
</dbReference>
<keyword evidence="4 6" id="KW-1133">Transmembrane helix</keyword>
<evidence type="ECO:0000256" key="4">
    <source>
        <dbReference type="ARBA" id="ARBA00022989"/>
    </source>
</evidence>
<evidence type="ECO:0000313" key="8">
    <source>
        <dbReference type="Proteomes" id="UP000292262"/>
    </source>
</evidence>
<evidence type="ECO:0000256" key="1">
    <source>
        <dbReference type="ARBA" id="ARBA00004141"/>
    </source>
</evidence>
<dbReference type="InterPro" id="IPR036259">
    <property type="entry name" value="MFS_trans_sf"/>
</dbReference>
<feature type="transmembrane region" description="Helical" evidence="6">
    <location>
        <begin position="216"/>
        <end position="235"/>
    </location>
</feature>
<dbReference type="GO" id="GO:0016020">
    <property type="term" value="C:membrane"/>
    <property type="evidence" value="ECO:0007669"/>
    <property type="project" value="UniProtKB-SubCell"/>
</dbReference>
<dbReference type="Pfam" id="PF03741">
    <property type="entry name" value="TerC"/>
    <property type="match status" value="1"/>
</dbReference>
<comment type="subcellular location">
    <subcellularLocation>
        <location evidence="1">Membrane</location>
        <topology evidence="1">Multi-pass membrane protein</topology>
    </subcellularLocation>
</comment>
<feature type="transmembrane region" description="Helical" evidence="6">
    <location>
        <begin position="185"/>
        <end position="204"/>
    </location>
</feature>
<comment type="caution">
    <text evidence="7">The sequence shown here is derived from an EMBL/GenBank/DDBJ whole genome shotgun (WGS) entry which is preliminary data.</text>
</comment>
<organism evidence="7 8">
    <name type="scientific">Aquimarina brevivitae</name>
    <dbReference type="NCBI Taxonomy" id="323412"/>
    <lineage>
        <taxon>Bacteria</taxon>
        <taxon>Pseudomonadati</taxon>
        <taxon>Bacteroidota</taxon>
        <taxon>Flavobacteriia</taxon>
        <taxon>Flavobacteriales</taxon>
        <taxon>Flavobacteriaceae</taxon>
        <taxon>Aquimarina</taxon>
    </lineage>
</organism>
<accession>A0A4Q7NXP0</accession>
<comment type="similarity">
    <text evidence="2">Belongs to the TerC family.</text>
</comment>
<keyword evidence="3 6" id="KW-0812">Transmembrane</keyword>
<feature type="transmembrane region" description="Helical" evidence="6">
    <location>
        <begin position="100"/>
        <end position="121"/>
    </location>
</feature>
<dbReference type="Proteomes" id="UP000292262">
    <property type="component" value="Unassembled WGS sequence"/>
</dbReference>
<evidence type="ECO:0000256" key="3">
    <source>
        <dbReference type="ARBA" id="ARBA00022692"/>
    </source>
</evidence>
<keyword evidence="5 6" id="KW-0472">Membrane</keyword>
<dbReference type="InterPro" id="IPR005496">
    <property type="entry name" value="Integral_membrane_TerC"/>
</dbReference>
<dbReference type="PANTHER" id="PTHR30238">
    <property type="entry name" value="MEMBRANE BOUND PREDICTED REDOX MODULATOR"/>
    <property type="match status" value="1"/>
</dbReference>
<evidence type="ECO:0000313" key="7">
    <source>
        <dbReference type="EMBL" id="RZS92014.1"/>
    </source>
</evidence>
<feature type="transmembrane region" description="Helical" evidence="6">
    <location>
        <begin position="255"/>
        <end position="274"/>
    </location>
</feature>
<dbReference type="AlphaFoldDB" id="A0A4Q7NXP0"/>
<sequence>MGLFFTFIFPYELLIDAMFDILASADAWVALLTLTFLEIILGIDNIVFISIAASKLPDHQQKKATNWGLLLAMVQRIGLLIGVSYLIALSEPFWHINTGWLKMGLSWQSVILFFGGLFLLYKSTSEIHEKVEMPHHDEKQIRKKKITTLSKAIVQILIIDFIFSVDSILTAVGMTNGIGETANDALILMIIAVVISILIMLLFANKIRKFINEHPSMQLLALSFLILIGFMLITESAHLSHTVIFDQEIGAIPKGYLYFAIAFSLLTEFLNMRLRKNTKK</sequence>
<feature type="transmembrane region" description="Helical" evidence="6">
    <location>
        <begin position="152"/>
        <end position="173"/>
    </location>
</feature>